<keyword evidence="3" id="KW-1185">Reference proteome</keyword>
<dbReference type="RefSeq" id="NP_777345.1">
    <property type="nucleotide sequence ID" value="NC_004462.2"/>
</dbReference>
<reference evidence="2 3" key="1">
    <citation type="journal article" date="2008" name="Biochem. Biophys. Res. Commun.">
        <title>A novel thermophilic lysozyme from bacteriophage phiIN93.</title>
        <authorList>
            <person name="Matsushita I."/>
            <person name="Yanase H."/>
        </authorList>
    </citation>
    <scope>NUCLEOTIDE SEQUENCE [LARGE SCALE GENOMIC DNA]</scope>
</reference>
<organism evidence="2 3">
    <name type="scientific">Thermus virus IN93</name>
    <dbReference type="NCBI Taxonomy" id="1714273"/>
    <lineage>
        <taxon>Viruses</taxon>
        <taxon>Singelaviria</taxon>
        <taxon>Helvetiavirae</taxon>
        <taxon>Dividoviricota</taxon>
        <taxon>Laserviricetes</taxon>
        <taxon>Halopanivirales</taxon>
        <taxon>Matsushitaviridae</taxon>
        <taxon>Hukuchivirus</taxon>
        <taxon>Hukuchivirus IN93</taxon>
    </lineage>
</organism>
<proteinExistence type="predicted"/>
<dbReference type="EMBL" id="AB063393">
    <property type="protein sequence ID" value="BAC55307.1"/>
    <property type="molecule type" value="Genomic_DNA"/>
</dbReference>
<name>Q859R4_9VIRU</name>
<sequence>MGHPHHVRRPWCGLRPGRPFLVAFVPGGPFPVAGSGGVLGRAAHGPHHLGAVCGLGEAPPMGGRAVAALLGAAVGYLIYHLATGY</sequence>
<evidence type="ECO:0000256" key="1">
    <source>
        <dbReference type="SAM" id="Phobius"/>
    </source>
</evidence>
<dbReference type="KEGG" id="vg:956200"/>
<accession>Q859R4</accession>
<keyword evidence="1" id="KW-0472">Membrane</keyword>
<keyword evidence="1" id="KW-0812">Transmembrane</keyword>
<dbReference type="Proteomes" id="UP000002112">
    <property type="component" value="Segment"/>
</dbReference>
<dbReference type="GeneID" id="956200"/>
<protein>
    <submittedName>
        <fullName evidence="2">Uncharacterized protein</fullName>
    </submittedName>
</protein>
<keyword evidence="1" id="KW-1133">Transmembrane helix</keyword>
<evidence type="ECO:0000313" key="2">
    <source>
        <dbReference type="EMBL" id="BAC55307.1"/>
    </source>
</evidence>
<evidence type="ECO:0000313" key="3">
    <source>
        <dbReference type="Proteomes" id="UP000002112"/>
    </source>
</evidence>
<feature type="transmembrane region" description="Helical" evidence="1">
    <location>
        <begin position="65"/>
        <end position="82"/>
    </location>
</feature>